<dbReference type="Pfam" id="PF03099">
    <property type="entry name" value="BPL_LplA_LipB"/>
    <property type="match status" value="1"/>
</dbReference>
<dbReference type="Proteomes" id="UP001373159">
    <property type="component" value="Unassembled WGS sequence"/>
</dbReference>
<feature type="compositionally biased region" description="Basic and acidic residues" evidence="1">
    <location>
        <begin position="90"/>
        <end position="100"/>
    </location>
</feature>
<feature type="domain" description="BPL/LPL catalytic" evidence="2">
    <location>
        <begin position="63"/>
        <end position="278"/>
    </location>
</feature>
<dbReference type="Gene3D" id="3.30.930.10">
    <property type="entry name" value="Bira Bifunctional Protein, Domain 2"/>
    <property type="match status" value="1"/>
</dbReference>
<evidence type="ECO:0000256" key="1">
    <source>
        <dbReference type="SAM" id="MobiDB-lite"/>
    </source>
</evidence>
<dbReference type="InterPro" id="IPR004143">
    <property type="entry name" value="BPL_LPL_catalytic"/>
</dbReference>
<dbReference type="Gene3D" id="2.30.30.100">
    <property type="match status" value="1"/>
</dbReference>
<reference evidence="3 4" key="1">
    <citation type="submission" date="2024-02" db="EMBL/GenBank/DDBJ databases">
        <title>Bifidobacterium honeyensis sp. nov., isolated from the comb honey.</title>
        <authorList>
            <person name="Liu W."/>
            <person name="Li Y."/>
        </authorList>
    </citation>
    <scope>NUCLEOTIDE SEQUENCE [LARGE SCALE GENOMIC DNA]</scope>
    <source>
        <strain evidence="3 4">IMAU50988</strain>
    </source>
</reference>
<feature type="compositionally biased region" description="Polar residues" evidence="1">
    <location>
        <begin position="77"/>
        <end position="89"/>
    </location>
</feature>
<feature type="region of interest" description="Disordered" evidence="1">
    <location>
        <begin position="363"/>
        <end position="386"/>
    </location>
</feature>
<accession>A0ABU8ZLJ6</accession>
<dbReference type="PROSITE" id="PS51733">
    <property type="entry name" value="BPL_LPL_CATALYTIC"/>
    <property type="match status" value="1"/>
</dbReference>
<name>A0ABU8ZLJ6_9BIFI</name>
<sequence>MTATASVLASTIAVLGTVDSTNTLVAHAIASSRYSDARDRVEHLFEGGGSAAEGGTGPVPVSGTLGIAYDSSRKEASQASGTVASNEGRTASKDDRRRSGAGDCPVPFSVAVSDVQTQCRGRLGRAWYNRPGQSLLASWAFAVPTGLAEDEARGGWLTMAAGLAVIAALREVLAEEGSSPVNNDPAGQDADDGLRLKWPNDVFCRGRKLAGILNEYVPVDEDWSALVVGVGLNLFVPAGDLPTDLSTSLQLLFAPLAPYGQLRDRLVEAVGAHLSQELSPLIAQTAPGGAGASGGEDAFEALRRRVLEVSWTLGRDVRVRPVSGPEFTGRALAINPDASLQVLLPDGSQLAVTTGDVGVLPSVGPGAESPDGKGQVCDGGTANRSD</sequence>
<feature type="compositionally biased region" description="Gly residues" evidence="1">
    <location>
        <begin position="46"/>
        <end position="57"/>
    </location>
</feature>
<dbReference type="PANTHER" id="PTHR12835:SF5">
    <property type="entry name" value="BIOTIN--PROTEIN LIGASE"/>
    <property type="match status" value="1"/>
</dbReference>
<comment type="caution">
    <text evidence="3">The sequence shown here is derived from an EMBL/GenBank/DDBJ whole genome shotgun (WGS) entry which is preliminary data.</text>
</comment>
<organism evidence="3 4">
    <name type="scientific">Bifidobacterium favimelis</name>
    <dbReference type="NCBI Taxonomy" id="3122979"/>
    <lineage>
        <taxon>Bacteria</taxon>
        <taxon>Bacillati</taxon>
        <taxon>Actinomycetota</taxon>
        <taxon>Actinomycetes</taxon>
        <taxon>Bifidobacteriales</taxon>
        <taxon>Bifidobacteriaceae</taxon>
        <taxon>Bifidobacterium</taxon>
    </lineage>
</organism>
<dbReference type="SUPFAM" id="SSF55681">
    <property type="entry name" value="Class II aaRS and biotin synthetases"/>
    <property type="match status" value="1"/>
</dbReference>
<evidence type="ECO:0000313" key="4">
    <source>
        <dbReference type="Proteomes" id="UP001373159"/>
    </source>
</evidence>
<keyword evidence="3" id="KW-0436">Ligase</keyword>
<dbReference type="EMBL" id="JBANBB010000001">
    <property type="protein sequence ID" value="MEK0306116.1"/>
    <property type="molecule type" value="Genomic_DNA"/>
</dbReference>
<proteinExistence type="predicted"/>
<evidence type="ECO:0000313" key="3">
    <source>
        <dbReference type="EMBL" id="MEK0306116.1"/>
    </source>
</evidence>
<dbReference type="InterPro" id="IPR045864">
    <property type="entry name" value="aa-tRNA-synth_II/BPL/LPL"/>
</dbReference>
<gene>
    <name evidence="3" type="ORF">V8P97_01310</name>
</gene>
<dbReference type="PANTHER" id="PTHR12835">
    <property type="entry name" value="BIOTIN PROTEIN LIGASE"/>
    <property type="match status" value="1"/>
</dbReference>
<dbReference type="GO" id="GO:0016874">
    <property type="term" value="F:ligase activity"/>
    <property type="evidence" value="ECO:0007669"/>
    <property type="project" value="UniProtKB-KW"/>
</dbReference>
<keyword evidence="4" id="KW-1185">Reference proteome</keyword>
<evidence type="ECO:0000259" key="2">
    <source>
        <dbReference type="PROSITE" id="PS51733"/>
    </source>
</evidence>
<protein>
    <submittedName>
        <fullName evidence="3">Biotin--[acetyl-CoA-carboxylase] ligase</fullName>
    </submittedName>
</protein>
<feature type="region of interest" description="Disordered" evidence="1">
    <location>
        <begin position="46"/>
        <end position="103"/>
    </location>
</feature>
<dbReference type="RefSeq" id="WP_340468651.1">
    <property type="nucleotide sequence ID" value="NZ_JBANBB010000001.1"/>
</dbReference>